<protein>
    <submittedName>
        <fullName evidence="6">Thiol-specific monooxygenase</fullName>
    </submittedName>
</protein>
<keyword evidence="2" id="KW-0285">Flavoprotein</keyword>
<keyword evidence="6" id="KW-0503">Monooxygenase</keyword>
<comment type="caution">
    <text evidence="6">The sequence shown here is derived from an EMBL/GenBank/DDBJ whole genome shotgun (WGS) entry which is preliminary data.</text>
</comment>
<accession>A0A9P0QN58</accession>
<dbReference type="InterPro" id="IPR036188">
    <property type="entry name" value="FAD/NAD-bd_sf"/>
</dbReference>
<reference evidence="6" key="1">
    <citation type="submission" date="2022-03" db="EMBL/GenBank/DDBJ databases">
        <authorList>
            <person name="Legras J.-L."/>
            <person name="Devillers H."/>
            <person name="Grondin C."/>
        </authorList>
    </citation>
    <scope>NUCLEOTIDE SEQUENCE</scope>
    <source>
        <strain evidence="6">CLIB 1423</strain>
    </source>
</reference>
<dbReference type="Pfam" id="PF00743">
    <property type="entry name" value="FMO-like"/>
    <property type="match status" value="2"/>
</dbReference>
<comment type="similarity">
    <text evidence="1">Belongs to the FMO family.</text>
</comment>
<evidence type="ECO:0000256" key="2">
    <source>
        <dbReference type="ARBA" id="ARBA00022630"/>
    </source>
</evidence>
<organism evidence="6 7">
    <name type="scientific">[Candida] railenensis</name>
    <dbReference type="NCBI Taxonomy" id="45579"/>
    <lineage>
        <taxon>Eukaryota</taxon>
        <taxon>Fungi</taxon>
        <taxon>Dikarya</taxon>
        <taxon>Ascomycota</taxon>
        <taxon>Saccharomycotina</taxon>
        <taxon>Pichiomycetes</taxon>
        <taxon>Debaryomycetaceae</taxon>
        <taxon>Kurtzmaniella</taxon>
    </lineage>
</organism>
<dbReference type="GO" id="GO:0004499">
    <property type="term" value="F:N,N-dimethylaniline monooxygenase activity"/>
    <property type="evidence" value="ECO:0007669"/>
    <property type="project" value="InterPro"/>
</dbReference>
<keyword evidence="5" id="KW-0560">Oxidoreductase</keyword>
<keyword evidence="7" id="KW-1185">Reference proteome</keyword>
<proteinExistence type="inferred from homology"/>
<evidence type="ECO:0000256" key="5">
    <source>
        <dbReference type="ARBA" id="ARBA00023002"/>
    </source>
</evidence>
<dbReference type="Gene3D" id="3.50.50.60">
    <property type="entry name" value="FAD/NAD(P)-binding domain"/>
    <property type="match status" value="2"/>
</dbReference>
<evidence type="ECO:0000256" key="3">
    <source>
        <dbReference type="ARBA" id="ARBA00022827"/>
    </source>
</evidence>
<dbReference type="InterPro" id="IPR000960">
    <property type="entry name" value="Flavin_mOase"/>
</dbReference>
<gene>
    <name evidence="6" type="ORF">CLIB1423_03S06898</name>
</gene>
<dbReference type="PRINTS" id="PR00370">
    <property type="entry name" value="FMOXYGENASE"/>
</dbReference>
<evidence type="ECO:0000313" key="6">
    <source>
        <dbReference type="EMBL" id="CAH2351464.1"/>
    </source>
</evidence>
<dbReference type="SUPFAM" id="SSF51905">
    <property type="entry name" value="FAD/NAD(P)-binding domain"/>
    <property type="match status" value="2"/>
</dbReference>
<dbReference type="OrthoDB" id="66881at2759"/>
<dbReference type="AlphaFoldDB" id="A0A9P0QN58"/>
<keyword evidence="4" id="KW-0521">NADP</keyword>
<sequence length="492" mass="55329">MTWTLPKTIAVVGGGPCGAGFAKALIAEGKFEKIKIFEKRSDFGGLWNYTKEEDVDSIPIPCDTPNVDTKPVFREELKDYVWASPVYDHLDTNVPKDVMSYSSMPFDDNLPLFPHRSDVDKYMKEYAEPLRSYTSFSTKIIKVKRNDSNTKWVVQSRPISIETQGGTVSSEKDGFQDLLEEFDGVVLATGNYELPYVPNIEGLKSWSTTFPGSVVNVKNYRSPAQFKDIKGHILVVGNSASANDLCYQLVQANGGFVYKSKRSENVMPAGSSPKILDVPEIKKFDTELKRIDFVDGSHLENVEKIVFATGYLHSYPFLDATNDYDIPLITNGHRLHGTYEHVLLYNYPNLAVAGAARYILPTRTSESQGSWTAKVWSGSIPHPSRESMVTWELARSEETGGGKTFHDLYFPEDVHYANRLNAEILKVNTGLIPFIWDKEQVSIRGAIKEVKEGYIRYRAATGKLAKSYQEIVESGHLNSFMLTDEQMKEKGF</sequence>
<dbReference type="EMBL" id="CAKXYY010000003">
    <property type="protein sequence ID" value="CAH2351464.1"/>
    <property type="molecule type" value="Genomic_DNA"/>
</dbReference>
<evidence type="ECO:0000256" key="4">
    <source>
        <dbReference type="ARBA" id="ARBA00022857"/>
    </source>
</evidence>
<keyword evidence="3" id="KW-0274">FAD</keyword>
<dbReference type="GO" id="GO:0050660">
    <property type="term" value="F:flavin adenine dinucleotide binding"/>
    <property type="evidence" value="ECO:0007669"/>
    <property type="project" value="InterPro"/>
</dbReference>
<dbReference type="PANTHER" id="PTHR23023">
    <property type="entry name" value="DIMETHYLANILINE MONOOXYGENASE"/>
    <property type="match status" value="1"/>
</dbReference>
<dbReference type="Proteomes" id="UP000837801">
    <property type="component" value="Unassembled WGS sequence"/>
</dbReference>
<evidence type="ECO:0000256" key="1">
    <source>
        <dbReference type="ARBA" id="ARBA00009183"/>
    </source>
</evidence>
<dbReference type="GO" id="GO:0050661">
    <property type="term" value="F:NADP binding"/>
    <property type="evidence" value="ECO:0007669"/>
    <property type="project" value="InterPro"/>
</dbReference>
<dbReference type="InterPro" id="IPR020946">
    <property type="entry name" value="Flavin_mOase-like"/>
</dbReference>
<evidence type="ECO:0000313" key="7">
    <source>
        <dbReference type="Proteomes" id="UP000837801"/>
    </source>
</evidence>
<dbReference type="InterPro" id="IPR050346">
    <property type="entry name" value="FMO-like"/>
</dbReference>
<name>A0A9P0QN58_9ASCO</name>
<dbReference type="Pfam" id="PF13450">
    <property type="entry name" value="NAD_binding_8"/>
    <property type="match status" value="1"/>
</dbReference>